<gene>
    <name evidence="2" type="ORF">GGR25_002628</name>
</gene>
<keyword evidence="3" id="KW-1185">Reference proteome</keyword>
<name>A0A840AQK9_9HYPH</name>
<dbReference type="EMBL" id="JACIDS010000003">
    <property type="protein sequence ID" value="MBB3931578.1"/>
    <property type="molecule type" value="Genomic_DNA"/>
</dbReference>
<proteinExistence type="predicted"/>
<protein>
    <submittedName>
        <fullName evidence="2">Cbb3-type cytochrome oxidase subunit 1</fullName>
    </submittedName>
</protein>
<evidence type="ECO:0000256" key="1">
    <source>
        <dbReference type="SAM" id="Phobius"/>
    </source>
</evidence>
<dbReference type="RefSeq" id="WP_183399202.1">
    <property type="nucleotide sequence ID" value="NZ_JACIDS010000003.1"/>
</dbReference>
<dbReference type="AlphaFoldDB" id="A0A840AQK9"/>
<keyword evidence="1" id="KW-0812">Transmembrane</keyword>
<organism evidence="2 3">
    <name type="scientific">Kaistia hirudinis</name>
    <dbReference type="NCBI Taxonomy" id="1293440"/>
    <lineage>
        <taxon>Bacteria</taxon>
        <taxon>Pseudomonadati</taxon>
        <taxon>Pseudomonadota</taxon>
        <taxon>Alphaproteobacteria</taxon>
        <taxon>Hyphomicrobiales</taxon>
        <taxon>Kaistiaceae</taxon>
        <taxon>Kaistia</taxon>
    </lineage>
</organism>
<dbReference type="SUPFAM" id="SSF81442">
    <property type="entry name" value="Cytochrome c oxidase subunit I-like"/>
    <property type="match status" value="1"/>
</dbReference>
<feature type="transmembrane region" description="Helical" evidence="1">
    <location>
        <begin position="99"/>
        <end position="119"/>
    </location>
</feature>
<dbReference type="Proteomes" id="UP000553963">
    <property type="component" value="Unassembled WGS sequence"/>
</dbReference>
<evidence type="ECO:0000313" key="3">
    <source>
        <dbReference type="Proteomes" id="UP000553963"/>
    </source>
</evidence>
<keyword evidence="1" id="KW-1133">Transmembrane helix</keyword>
<reference evidence="2 3" key="1">
    <citation type="submission" date="2020-08" db="EMBL/GenBank/DDBJ databases">
        <title>Genomic Encyclopedia of Type Strains, Phase IV (KMG-IV): sequencing the most valuable type-strain genomes for metagenomic binning, comparative biology and taxonomic classification.</title>
        <authorList>
            <person name="Goeker M."/>
        </authorList>
    </citation>
    <scope>NUCLEOTIDE SEQUENCE [LARGE SCALE GENOMIC DNA]</scope>
    <source>
        <strain evidence="2 3">DSM 25966</strain>
    </source>
</reference>
<comment type="caution">
    <text evidence="2">The sequence shown here is derived from an EMBL/GenBank/DDBJ whole genome shotgun (WGS) entry which is preliminary data.</text>
</comment>
<feature type="transmembrane region" description="Helical" evidence="1">
    <location>
        <begin position="7"/>
        <end position="27"/>
    </location>
</feature>
<accession>A0A840AQK9</accession>
<feature type="transmembrane region" description="Helical" evidence="1">
    <location>
        <begin position="39"/>
        <end position="58"/>
    </location>
</feature>
<dbReference type="InterPro" id="IPR036927">
    <property type="entry name" value="Cyt_c_oxase-like_su1_sf"/>
</dbReference>
<dbReference type="Gene3D" id="1.20.210.10">
    <property type="entry name" value="Cytochrome c oxidase-like, subunit I domain"/>
    <property type="match status" value="1"/>
</dbReference>
<keyword evidence="1" id="KW-0472">Membrane</keyword>
<evidence type="ECO:0000313" key="2">
    <source>
        <dbReference type="EMBL" id="MBB3931578.1"/>
    </source>
</evidence>
<feature type="transmembrane region" description="Helical" evidence="1">
    <location>
        <begin position="70"/>
        <end position="93"/>
    </location>
</feature>
<sequence>MPKLSQWFIKSAVIYVILGMLLGIAMGMKQDFTLAPAHAHLNLIGWVSLALMGLYYNAVPAKAAWRAAFVQFWISTVGVWVIIPGLILTLLQVPVGEPLVILGSLVTLIGMILFAINVYRS</sequence>